<reference evidence="11" key="1">
    <citation type="submission" date="2022-11" db="EMBL/GenBank/DDBJ databases">
        <authorList>
            <person name="Petersen C."/>
        </authorList>
    </citation>
    <scope>NUCLEOTIDE SEQUENCE</scope>
    <source>
        <strain evidence="11">IBT 30069</strain>
    </source>
</reference>
<evidence type="ECO:0000256" key="5">
    <source>
        <dbReference type="ARBA" id="ARBA00022827"/>
    </source>
</evidence>
<feature type="transmembrane region" description="Helical" evidence="9">
    <location>
        <begin position="744"/>
        <end position="768"/>
    </location>
</feature>
<dbReference type="GO" id="GO:0004497">
    <property type="term" value="F:monooxygenase activity"/>
    <property type="evidence" value="ECO:0007669"/>
    <property type="project" value="InterPro"/>
</dbReference>
<feature type="transmembrane region" description="Helical" evidence="9">
    <location>
        <begin position="579"/>
        <end position="599"/>
    </location>
</feature>
<dbReference type="Pfam" id="PF01494">
    <property type="entry name" value="FAD_binding_3"/>
    <property type="match status" value="1"/>
</dbReference>
<keyword evidence="12" id="KW-1185">Reference proteome</keyword>
<sequence length="814" mass="90843">MGSTDNKVIIVGGSIAGLSLALMLEKNGIDFLVLEGYSSIAPQVGASIGVLANGLRILDQLGCCEEVVKAAEFPVEKVLFRDSHGRPFWEFEDFNQQMTARHGYPAVFLDRRMLIQILYDNIRQKDKILLSERIVSVKTHTSHASVITKEGKEYSGAFVVGGDGIHSTVRHQMWDQAQKVDPTWFDQNEAQFCADELAALPATYACIFGISKGVCGIEKGTLTSVFNEHYSYLVPSGPGDRTYWFLVRTMDKTMYGSEIPRFTKDEEEALAKEHWNDYITPTLQFSDLYKNKISSVYTSLPEYVYKKWHFGRIMTIGDAAHKLEPITGQGGNSAIETAAALTNNIVSALKGHPSELCQLSSDEINSIFERTQCQREKRTGDLMRASHSRQRLECMETPLLKFVGKNVIPYVPKQFLVNKWIETYSPAVSLNMFPKPESDHEMPYYDELLQSPSSRGLLGYMAYAAFATMALIGYQLLFTAGKANGTWSLLGQAVLSGSIGEIDVELRQVYTGMSSIDKILKTLVAIFMPAIIHPSNPEQPLQLLYFLSSMLPLISIFTIEGYRRRNGWTPIASAGFWGILYQLRGIGFIAPLYFAISLFVSRRANFFIQPGRYVPAAKFILPALVIGFIVPTILIFFPFKDPIIHQGIIAFWQPAPLLVSCLTMIFAIAETMISSALGWKKDYSRSPNNDVPHLKMIYQATGLVSACLHLSLIIGCLLSAELSLTRLFFPENSFAPVNTLGDGVFVFFQNDFLLVTAACLLWFLLSIWDMNRSGLSDIDLRVALSTLVVGYVVIGPGATAATVWLWREKVMIRE</sequence>
<comment type="similarity">
    <text evidence="2">Belongs to the paxM FAD-dependent monooxygenase family.</text>
</comment>
<dbReference type="PANTHER" id="PTHR47356:SF2">
    <property type="entry name" value="FAD-BINDING DOMAIN-CONTAINING PROTEIN-RELATED"/>
    <property type="match status" value="1"/>
</dbReference>
<evidence type="ECO:0000313" key="11">
    <source>
        <dbReference type="EMBL" id="KAJ5094293.1"/>
    </source>
</evidence>
<feature type="transmembrane region" description="Helical" evidence="9">
    <location>
        <begin position="657"/>
        <end position="679"/>
    </location>
</feature>
<reference evidence="11" key="2">
    <citation type="journal article" date="2023" name="IMA Fungus">
        <title>Comparative genomic study of the Penicillium genus elucidates a diverse pangenome and 15 lateral gene transfer events.</title>
        <authorList>
            <person name="Petersen C."/>
            <person name="Sorensen T."/>
            <person name="Nielsen M.R."/>
            <person name="Sondergaard T.E."/>
            <person name="Sorensen J.L."/>
            <person name="Fitzpatrick D.A."/>
            <person name="Frisvad J.C."/>
            <person name="Nielsen K.L."/>
        </authorList>
    </citation>
    <scope>NUCLEOTIDE SEQUENCE</scope>
    <source>
        <strain evidence="11">IBT 30069</strain>
    </source>
</reference>
<feature type="transmembrane region" description="Helical" evidence="9">
    <location>
        <begin position="780"/>
        <end position="806"/>
    </location>
</feature>
<gene>
    <name evidence="11" type="ORF">N7456_010154</name>
</gene>
<evidence type="ECO:0000256" key="8">
    <source>
        <dbReference type="ARBA" id="ARBA00023136"/>
    </source>
</evidence>
<evidence type="ECO:0000256" key="6">
    <source>
        <dbReference type="ARBA" id="ARBA00022989"/>
    </source>
</evidence>
<dbReference type="OrthoDB" id="10029326at2759"/>
<dbReference type="PANTHER" id="PTHR47356">
    <property type="entry name" value="FAD-DEPENDENT MONOOXYGENASE ASQG-RELATED"/>
    <property type="match status" value="1"/>
</dbReference>
<evidence type="ECO:0000256" key="9">
    <source>
        <dbReference type="SAM" id="Phobius"/>
    </source>
</evidence>
<keyword evidence="6 9" id="KW-1133">Transmembrane helix</keyword>
<comment type="caution">
    <text evidence="11">The sequence shown here is derived from an EMBL/GenBank/DDBJ whole genome shotgun (WGS) entry which is preliminary data.</text>
</comment>
<keyword evidence="5" id="KW-0274">FAD</keyword>
<accession>A0A9W9F628</accession>
<feature type="transmembrane region" description="Helical" evidence="9">
    <location>
        <begin position="619"/>
        <end position="637"/>
    </location>
</feature>
<dbReference type="InterPro" id="IPR036188">
    <property type="entry name" value="FAD/NAD-bd_sf"/>
</dbReference>
<evidence type="ECO:0000256" key="1">
    <source>
        <dbReference type="ARBA" id="ARBA00004370"/>
    </source>
</evidence>
<dbReference type="GO" id="GO:0016020">
    <property type="term" value="C:membrane"/>
    <property type="evidence" value="ECO:0007669"/>
    <property type="project" value="UniProtKB-SubCell"/>
</dbReference>
<evidence type="ECO:0000256" key="4">
    <source>
        <dbReference type="ARBA" id="ARBA00022692"/>
    </source>
</evidence>
<evidence type="ECO:0000313" key="12">
    <source>
        <dbReference type="Proteomes" id="UP001149165"/>
    </source>
</evidence>
<keyword evidence="4 9" id="KW-0812">Transmembrane</keyword>
<dbReference type="Proteomes" id="UP001149165">
    <property type="component" value="Unassembled WGS sequence"/>
</dbReference>
<dbReference type="AlphaFoldDB" id="A0A9W9F628"/>
<dbReference type="InterPro" id="IPR050562">
    <property type="entry name" value="FAD_mOase_fung"/>
</dbReference>
<dbReference type="InterPro" id="IPR002938">
    <property type="entry name" value="FAD-bd"/>
</dbReference>
<feature type="transmembrane region" description="Helical" evidence="9">
    <location>
        <begin position="543"/>
        <end position="559"/>
    </location>
</feature>
<evidence type="ECO:0000256" key="2">
    <source>
        <dbReference type="ARBA" id="ARBA00007992"/>
    </source>
</evidence>
<keyword evidence="7" id="KW-0560">Oxidoreductase</keyword>
<dbReference type="SUPFAM" id="SSF51905">
    <property type="entry name" value="FAD/NAD(P)-binding domain"/>
    <property type="match status" value="1"/>
</dbReference>
<proteinExistence type="inferred from homology"/>
<feature type="transmembrane region" description="Helical" evidence="9">
    <location>
        <begin position="700"/>
        <end position="724"/>
    </location>
</feature>
<dbReference type="GO" id="GO:0071949">
    <property type="term" value="F:FAD binding"/>
    <property type="evidence" value="ECO:0007669"/>
    <property type="project" value="InterPro"/>
</dbReference>
<comment type="subcellular location">
    <subcellularLocation>
        <location evidence="1">Membrane</location>
    </subcellularLocation>
</comment>
<feature type="domain" description="FAD-binding" evidence="10">
    <location>
        <begin position="7"/>
        <end position="354"/>
    </location>
</feature>
<dbReference type="PRINTS" id="PR00420">
    <property type="entry name" value="RNGMNOXGNASE"/>
</dbReference>
<protein>
    <recommendedName>
        <fullName evidence="10">FAD-binding domain-containing protein</fullName>
    </recommendedName>
</protein>
<feature type="transmembrane region" description="Helical" evidence="9">
    <location>
        <begin position="457"/>
        <end position="478"/>
    </location>
</feature>
<dbReference type="Gene3D" id="3.50.50.60">
    <property type="entry name" value="FAD/NAD(P)-binding domain"/>
    <property type="match status" value="1"/>
</dbReference>
<dbReference type="EMBL" id="JAPQKH010000006">
    <property type="protein sequence ID" value="KAJ5094293.1"/>
    <property type="molecule type" value="Genomic_DNA"/>
</dbReference>
<keyword evidence="3" id="KW-0285">Flavoprotein</keyword>
<evidence type="ECO:0000256" key="3">
    <source>
        <dbReference type="ARBA" id="ARBA00022630"/>
    </source>
</evidence>
<organism evidence="11 12">
    <name type="scientific">Penicillium angulare</name>
    <dbReference type="NCBI Taxonomy" id="116970"/>
    <lineage>
        <taxon>Eukaryota</taxon>
        <taxon>Fungi</taxon>
        <taxon>Dikarya</taxon>
        <taxon>Ascomycota</taxon>
        <taxon>Pezizomycotina</taxon>
        <taxon>Eurotiomycetes</taxon>
        <taxon>Eurotiomycetidae</taxon>
        <taxon>Eurotiales</taxon>
        <taxon>Aspergillaceae</taxon>
        <taxon>Penicillium</taxon>
    </lineage>
</organism>
<evidence type="ECO:0000259" key="10">
    <source>
        <dbReference type="Pfam" id="PF01494"/>
    </source>
</evidence>
<name>A0A9W9F628_9EURO</name>
<evidence type="ECO:0000256" key="7">
    <source>
        <dbReference type="ARBA" id="ARBA00023002"/>
    </source>
</evidence>
<keyword evidence="8 9" id="KW-0472">Membrane</keyword>